<dbReference type="InterPro" id="IPR043129">
    <property type="entry name" value="ATPase_NBD"/>
</dbReference>
<protein>
    <submittedName>
        <fullName evidence="1">Uncharacterized protein</fullName>
    </submittedName>
</protein>
<proteinExistence type="predicted"/>
<keyword evidence="2" id="KW-1185">Reference proteome</keyword>
<dbReference type="EMBL" id="KB446542">
    <property type="protein sequence ID" value="EME41240.1"/>
    <property type="molecule type" value="Genomic_DNA"/>
</dbReference>
<dbReference type="SUPFAM" id="SSF53067">
    <property type="entry name" value="Actin-like ATPase domain"/>
    <property type="match status" value="1"/>
</dbReference>
<evidence type="ECO:0000313" key="2">
    <source>
        <dbReference type="Proteomes" id="UP000016933"/>
    </source>
</evidence>
<dbReference type="CDD" id="cd10170">
    <property type="entry name" value="ASKHA_NBD_HSP70"/>
    <property type="match status" value="1"/>
</dbReference>
<dbReference type="PANTHER" id="PTHR14187">
    <property type="entry name" value="ALPHA KINASE/ELONGATION FACTOR 2 KINASE"/>
    <property type="match status" value="1"/>
</dbReference>
<reference evidence="2" key="1">
    <citation type="journal article" date="2012" name="PLoS Genet.">
        <title>The genomes of the fungal plant pathogens Cladosporium fulvum and Dothistroma septosporum reveal adaptation to different hosts and lifestyles but also signatures of common ancestry.</title>
        <authorList>
            <person name="de Wit P.J.G.M."/>
            <person name="van der Burgt A."/>
            <person name="Oekmen B."/>
            <person name="Stergiopoulos I."/>
            <person name="Abd-Elsalam K.A."/>
            <person name="Aerts A.L."/>
            <person name="Bahkali A.H."/>
            <person name="Beenen H.G."/>
            <person name="Chettri P."/>
            <person name="Cox M.P."/>
            <person name="Datema E."/>
            <person name="de Vries R.P."/>
            <person name="Dhillon B."/>
            <person name="Ganley A.R."/>
            <person name="Griffiths S.A."/>
            <person name="Guo Y."/>
            <person name="Hamelin R.C."/>
            <person name="Henrissat B."/>
            <person name="Kabir M.S."/>
            <person name="Jashni M.K."/>
            <person name="Kema G."/>
            <person name="Klaubauf S."/>
            <person name="Lapidus A."/>
            <person name="Levasseur A."/>
            <person name="Lindquist E."/>
            <person name="Mehrabi R."/>
            <person name="Ohm R.A."/>
            <person name="Owen T.J."/>
            <person name="Salamov A."/>
            <person name="Schwelm A."/>
            <person name="Schijlen E."/>
            <person name="Sun H."/>
            <person name="van den Burg H.A."/>
            <person name="van Ham R.C.H.J."/>
            <person name="Zhang S."/>
            <person name="Goodwin S.B."/>
            <person name="Grigoriev I.V."/>
            <person name="Collemare J."/>
            <person name="Bradshaw R.E."/>
        </authorList>
    </citation>
    <scope>NUCLEOTIDE SEQUENCE [LARGE SCALE GENOMIC DNA]</scope>
    <source>
        <strain evidence="2">NZE10 / CBS 128990</strain>
    </source>
</reference>
<dbReference type="HOGENOM" id="CLU_698346_0_0_1"/>
<sequence>MSKAPEAASDFTACDLQARGNEFLERNDCFVVCDSDGATVDSISYQVKAVQPLLQLERATTHTGDKCGSSLIDTEFKSWLRDAVGRDKYAERDPVNAKQYRISPITAETGVMKIIITRFNAQKEAFSNLKQGERGRFDYPLLSGVLIQHVAWLTQGRHELKKIMNSCVNDVTKLITYQVNQVGKGKNRRVKSLLLVGGFGVSPYLQQELEKSVARKQPPIAVHRPLPGKSLTAFVHGGVIYGVETSRRTPVKCIAATTKGYETTIWSRVFWHPTKSCAKGKHDFPVYFYLHDDDSLPERSKTGQHEVEPIEAVKADLSGYLDHDPRLHPHHLTPGGAPASDYRSSIGPLKWRFTLSATSIQAELHLKDARIGEYEIKWSATDRRIVRVRARRGKT</sequence>
<accession>N1PI90</accession>
<gene>
    <name evidence="1" type="ORF">DOTSEDRAFT_55117</name>
</gene>
<dbReference type="AlphaFoldDB" id="N1PI90"/>
<name>N1PI90_DOTSN</name>
<dbReference type="OrthoDB" id="2963168at2759"/>
<organism evidence="1 2">
    <name type="scientific">Dothistroma septosporum (strain NZE10 / CBS 128990)</name>
    <name type="common">Red band needle blight fungus</name>
    <name type="synonym">Mycosphaerella pini</name>
    <dbReference type="NCBI Taxonomy" id="675120"/>
    <lineage>
        <taxon>Eukaryota</taxon>
        <taxon>Fungi</taxon>
        <taxon>Dikarya</taxon>
        <taxon>Ascomycota</taxon>
        <taxon>Pezizomycotina</taxon>
        <taxon>Dothideomycetes</taxon>
        <taxon>Dothideomycetidae</taxon>
        <taxon>Mycosphaerellales</taxon>
        <taxon>Mycosphaerellaceae</taxon>
        <taxon>Dothistroma</taxon>
    </lineage>
</organism>
<dbReference type="Proteomes" id="UP000016933">
    <property type="component" value="Unassembled WGS sequence"/>
</dbReference>
<reference evidence="1 2" key="2">
    <citation type="journal article" date="2012" name="PLoS Pathog.">
        <title>Diverse lifestyles and strategies of plant pathogenesis encoded in the genomes of eighteen Dothideomycetes fungi.</title>
        <authorList>
            <person name="Ohm R.A."/>
            <person name="Feau N."/>
            <person name="Henrissat B."/>
            <person name="Schoch C.L."/>
            <person name="Horwitz B.A."/>
            <person name="Barry K.W."/>
            <person name="Condon B.J."/>
            <person name="Copeland A.C."/>
            <person name="Dhillon B."/>
            <person name="Glaser F."/>
            <person name="Hesse C.N."/>
            <person name="Kosti I."/>
            <person name="LaButti K."/>
            <person name="Lindquist E.A."/>
            <person name="Lucas S."/>
            <person name="Salamov A.A."/>
            <person name="Bradshaw R.E."/>
            <person name="Ciuffetti L."/>
            <person name="Hamelin R.C."/>
            <person name="Kema G.H.J."/>
            <person name="Lawrence C."/>
            <person name="Scott J.A."/>
            <person name="Spatafora J.W."/>
            <person name="Turgeon B.G."/>
            <person name="de Wit P.J.G.M."/>
            <person name="Zhong S."/>
            <person name="Goodwin S.B."/>
            <person name="Grigoriev I.V."/>
        </authorList>
    </citation>
    <scope>NUCLEOTIDE SEQUENCE [LARGE SCALE GENOMIC DNA]</scope>
    <source>
        <strain evidence="2">NZE10 / CBS 128990</strain>
    </source>
</reference>
<dbReference type="PANTHER" id="PTHR14187:SF5">
    <property type="entry name" value="HEAT SHOCK 70 KDA PROTEIN 12A"/>
    <property type="match status" value="1"/>
</dbReference>
<evidence type="ECO:0000313" key="1">
    <source>
        <dbReference type="EMBL" id="EME41240.1"/>
    </source>
</evidence>
<dbReference type="STRING" id="675120.N1PI90"/>